<accession>A0AA38SLV1</accession>
<dbReference type="CDD" id="cd09274">
    <property type="entry name" value="RNase_HI_RT_Ty3"/>
    <property type="match status" value="1"/>
</dbReference>
<dbReference type="InterPro" id="IPR012337">
    <property type="entry name" value="RNaseH-like_sf"/>
</dbReference>
<dbReference type="Pfam" id="PF17917">
    <property type="entry name" value="RT_RNaseH"/>
    <property type="match status" value="1"/>
</dbReference>
<dbReference type="Pfam" id="PF17921">
    <property type="entry name" value="Integrase_H2C2"/>
    <property type="match status" value="1"/>
</dbReference>
<feature type="domain" description="Reverse transcriptase RNase H-like" evidence="8">
    <location>
        <begin position="29"/>
        <end position="104"/>
    </location>
</feature>
<evidence type="ECO:0000256" key="6">
    <source>
        <dbReference type="ARBA" id="ARBA00022918"/>
    </source>
</evidence>
<dbReference type="InterPro" id="IPR050951">
    <property type="entry name" value="Retrovirus_Pol_polyprotein"/>
</dbReference>
<dbReference type="EMBL" id="JARYMX010000006">
    <property type="protein sequence ID" value="KAJ9544783.1"/>
    <property type="molecule type" value="Genomic_DNA"/>
</dbReference>
<dbReference type="GO" id="GO:0003964">
    <property type="term" value="F:RNA-directed DNA polymerase activity"/>
    <property type="evidence" value="ECO:0007669"/>
    <property type="project" value="UniProtKB-KW"/>
</dbReference>
<evidence type="ECO:0000256" key="3">
    <source>
        <dbReference type="ARBA" id="ARBA00022722"/>
    </source>
</evidence>
<evidence type="ECO:0000259" key="9">
    <source>
        <dbReference type="Pfam" id="PF17921"/>
    </source>
</evidence>
<keyword evidence="11" id="KW-1185">Reference proteome</keyword>
<dbReference type="GO" id="GO:0004519">
    <property type="term" value="F:endonuclease activity"/>
    <property type="evidence" value="ECO:0007669"/>
    <property type="project" value="UniProtKB-KW"/>
</dbReference>
<organism evidence="10 11">
    <name type="scientific">Centaurea solstitialis</name>
    <name type="common">yellow star-thistle</name>
    <dbReference type="NCBI Taxonomy" id="347529"/>
    <lineage>
        <taxon>Eukaryota</taxon>
        <taxon>Viridiplantae</taxon>
        <taxon>Streptophyta</taxon>
        <taxon>Embryophyta</taxon>
        <taxon>Tracheophyta</taxon>
        <taxon>Spermatophyta</taxon>
        <taxon>Magnoliopsida</taxon>
        <taxon>eudicotyledons</taxon>
        <taxon>Gunneridae</taxon>
        <taxon>Pentapetalae</taxon>
        <taxon>asterids</taxon>
        <taxon>campanulids</taxon>
        <taxon>Asterales</taxon>
        <taxon>Asteraceae</taxon>
        <taxon>Carduoideae</taxon>
        <taxon>Cardueae</taxon>
        <taxon>Centaureinae</taxon>
        <taxon>Centaurea</taxon>
    </lineage>
</organism>
<dbReference type="PANTHER" id="PTHR37984">
    <property type="entry name" value="PROTEIN CBG26694"/>
    <property type="match status" value="1"/>
</dbReference>
<evidence type="ECO:0000256" key="5">
    <source>
        <dbReference type="ARBA" id="ARBA00022801"/>
    </source>
</evidence>
<evidence type="ECO:0000256" key="7">
    <source>
        <dbReference type="SAM" id="MobiDB-lite"/>
    </source>
</evidence>
<dbReference type="Pfam" id="PF14223">
    <property type="entry name" value="Retrotran_gag_2"/>
    <property type="match status" value="1"/>
</dbReference>
<dbReference type="GO" id="GO:0003676">
    <property type="term" value="F:nucleic acid binding"/>
    <property type="evidence" value="ECO:0007669"/>
    <property type="project" value="InterPro"/>
</dbReference>
<dbReference type="Gene3D" id="1.10.340.70">
    <property type="match status" value="1"/>
</dbReference>
<sequence length="491" mass="56414">MKNKKNKKTRKINNSKNDSHSLTELTKIFHPIYYASKTLIEAQINYTVTEKELLAAVFAFDRFRSYLVGTKVIVHTDHAAIKYLISKADSKPRLIRWILLLQEFDLEIVDRKGSSNQVADHLSRLEKIVSTAEPTEVREKFSDEQLFVVQHNDNFPWYTDIANFLACGIRPQGMKGQPLKKFLHDCRQYVWEDPFLYKIGTDQQLRRCVHGSEQHQILEACHSSQFGGHFGGRQTAAKIPQSGFFWPTVSKDSHEFVRHCEPCQRTGNISARNEMPLNNIFEVELFDVWGIDFMGPFPNSNNNNYILVAVDYVSKCVEAVACHSNDANTVVKFLVRNSGALRLFFIPAIEKNCTSAESVQWYQSLFFSEIQLTMDTHEIVLISKVPMLKPNEFDMWKIRIRQYMLLTDYATWEVVENGPSAAEEAPEGAPRPPPRSDADRKKMQTEMKALSTLLLAIPNEYQHQFSNCTDAKALWTALEKRFSGTKSTKRN</sequence>
<dbReference type="SUPFAM" id="SSF56672">
    <property type="entry name" value="DNA/RNA polymerases"/>
    <property type="match status" value="1"/>
</dbReference>
<reference evidence="10" key="1">
    <citation type="submission" date="2023-03" db="EMBL/GenBank/DDBJ databases">
        <title>Chromosome-scale reference genome and RAD-based genetic map of yellow starthistle (Centaurea solstitialis) reveal putative structural variation and QTLs associated with invader traits.</title>
        <authorList>
            <person name="Reatini B."/>
            <person name="Cang F.A."/>
            <person name="Jiang Q."/>
            <person name="Mckibben M.T.W."/>
            <person name="Barker M.S."/>
            <person name="Rieseberg L.H."/>
            <person name="Dlugosch K.M."/>
        </authorList>
    </citation>
    <scope>NUCLEOTIDE SEQUENCE</scope>
    <source>
        <strain evidence="10">CAN-66</strain>
        <tissue evidence="10">Leaf</tissue>
    </source>
</reference>
<name>A0AA38SLV1_9ASTR</name>
<keyword evidence="3" id="KW-0540">Nuclease</keyword>
<dbReference type="Proteomes" id="UP001172457">
    <property type="component" value="Chromosome 6"/>
</dbReference>
<proteinExistence type="predicted"/>
<evidence type="ECO:0000256" key="1">
    <source>
        <dbReference type="ARBA" id="ARBA00022679"/>
    </source>
</evidence>
<evidence type="ECO:0000259" key="8">
    <source>
        <dbReference type="Pfam" id="PF17917"/>
    </source>
</evidence>
<comment type="caution">
    <text evidence="10">The sequence shown here is derived from an EMBL/GenBank/DDBJ whole genome shotgun (WGS) entry which is preliminary data.</text>
</comment>
<keyword evidence="6" id="KW-0695">RNA-directed DNA polymerase</keyword>
<dbReference type="InterPro" id="IPR036397">
    <property type="entry name" value="RNaseH_sf"/>
</dbReference>
<keyword evidence="5" id="KW-0378">Hydrolase</keyword>
<dbReference type="InterPro" id="IPR043502">
    <property type="entry name" value="DNA/RNA_pol_sf"/>
</dbReference>
<gene>
    <name evidence="10" type="ORF">OSB04_024490</name>
</gene>
<dbReference type="InterPro" id="IPR041373">
    <property type="entry name" value="RT_RNaseH"/>
</dbReference>
<dbReference type="Gene3D" id="3.30.420.10">
    <property type="entry name" value="Ribonuclease H-like superfamily/Ribonuclease H"/>
    <property type="match status" value="1"/>
</dbReference>
<dbReference type="InterPro" id="IPR041588">
    <property type="entry name" value="Integrase_H2C2"/>
</dbReference>
<dbReference type="PANTHER" id="PTHR37984:SF5">
    <property type="entry name" value="PROTEIN NYNRIN-LIKE"/>
    <property type="match status" value="1"/>
</dbReference>
<dbReference type="SUPFAM" id="SSF53098">
    <property type="entry name" value="Ribonuclease H-like"/>
    <property type="match status" value="1"/>
</dbReference>
<evidence type="ECO:0000256" key="4">
    <source>
        <dbReference type="ARBA" id="ARBA00022759"/>
    </source>
</evidence>
<dbReference type="GO" id="GO:0016787">
    <property type="term" value="F:hydrolase activity"/>
    <property type="evidence" value="ECO:0007669"/>
    <property type="project" value="UniProtKB-KW"/>
</dbReference>
<feature type="domain" description="Integrase zinc-binding" evidence="9">
    <location>
        <begin position="211"/>
        <end position="266"/>
    </location>
</feature>
<keyword evidence="4" id="KW-0255">Endonuclease</keyword>
<keyword evidence="1" id="KW-0808">Transferase</keyword>
<keyword evidence="2" id="KW-0548">Nucleotidyltransferase</keyword>
<evidence type="ECO:0000313" key="11">
    <source>
        <dbReference type="Proteomes" id="UP001172457"/>
    </source>
</evidence>
<evidence type="ECO:0000256" key="2">
    <source>
        <dbReference type="ARBA" id="ARBA00022695"/>
    </source>
</evidence>
<protein>
    <submittedName>
        <fullName evidence="10">Uncharacterized protein</fullName>
    </submittedName>
</protein>
<evidence type="ECO:0000313" key="10">
    <source>
        <dbReference type="EMBL" id="KAJ9544783.1"/>
    </source>
</evidence>
<feature type="region of interest" description="Disordered" evidence="7">
    <location>
        <begin position="420"/>
        <end position="442"/>
    </location>
</feature>
<dbReference type="AlphaFoldDB" id="A0AA38SLV1"/>